<keyword evidence="3" id="KW-1185">Reference proteome</keyword>
<evidence type="ECO:0000313" key="2">
    <source>
        <dbReference type="EMBL" id="QPG94113.1"/>
    </source>
</evidence>
<feature type="compositionally biased region" description="Basic and acidic residues" evidence="1">
    <location>
        <begin position="407"/>
        <end position="417"/>
    </location>
</feature>
<sequence length="440" mass="48154">MGTSRHGAHSASRQGKDPPVRARPAGLRPEKRPPPPEPADDDGNGRLSRVEEFSKWLAGVVPVGLIPNDLAEVLQHRANSRLDMARDQGISIEHIYFGEDCLPTWPTLCWDPEQESLHSILQERLGDLQLALDLGALLQQDIRNKSNARMEKARELGVELNAVAIGSSLLPEWNTASSVAETSSNTETPQATSASSPNGISAHEREKAEYPLTPSSIAEKESPETRSVDDASSGDFEMLAANPDREPALLRPTSEDEPNSELGRASEMSGSGSGSGSSDDEDEDEKNPDDEDEDGAQDIYLNNHVSSQPIYDEHGRSNIIYDVDLVGHVPGEFSNVDLEIYLAVDDDEEYASLPEAELAIEGEAYERCFGDEGAIDVHIPGAEIFCFNGIEESDEAEQQHHHHHHHQESCHEEHLQDTDGDDVELEELTSSGSETCSEEE</sequence>
<dbReference type="OrthoDB" id="4939762at2759"/>
<feature type="compositionally biased region" description="Acidic residues" evidence="1">
    <location>
        <begin position="278"/>
        <end position="296"/>
    </location>
</feature>
<feature type="region of interest" description="Disordered" evidence="1">
    <location>
        <begin position="1"/>
        <end position="46"/>
    </location>
</feature>
<feature type="compositionally biased region" description="Polar residues" evidence="1">
    <location>
        <begin position="176"/>
        <end position="199"/>
    </location>
</feature>
<evidence type="ECO:0000256" key="1">
    <source>
        <dbReference type="SAM" id="MobiDB-lite"/>
    </source>
</evidence>
<organism evidence="2 3">
    <name type="scientific">Epichloe festucae (strain Fl1)</name>
    <dbReference type="NCBI Taxonomy" id="877507"/>
    <lineage>
        <taxon>Eukaryota</taxon>
        <taxon>Fungi</taxon>
        <taxon>Dikarya</taxon>
        <taxon>Ascomycota</taxon>
        <taxon>Pezizomycotina</taxon>
        <taxon>Sordariomycetes</taxon>
        <taxon>Hypocreomycetidae</taxon>
        <taxon>Hypocreales</taxon>
        <taxon>Clavicipitaceae</taxon>
        <taxon>Epichloe</taxon>
    </lineage>
</organism>
<dbReference type="AlphaFoldDB" id="A0A7S9PS41"/>
<dbReference type="EMBL" id="CP031385">
    <property type="protein sequence ID" value="QPG94113.1"/>
    <property type="molecule type" value="Genomic_DNA"/>
</dbReference>
<feature type="compositionally biased region" description="Acidic residues" evidence="1">
    <location>
        <begin position="418"/>
        <end position="427"/>
    </location>
</feature>
<reference evidence="2 3" key="1">
    <citation type="journal article" date="2018" name="PLoS Genet.">
        <title>Repeat elements organise 3D genome structure and mediate transcription in the filamentous fungus Epichloe festucae.</title>
        <authorList>
            <person name="Winter D.J."/>
            <person name="Ganley A.R.D."/>
            <person name="Young C.A."/>
            <person name="Liachko I."/>
            <person name="Schardl C.L."/>
            <person name="Dupont P.Y."/>
            <person name="Berry D."/>
            <person name="Ram A."/>
            <person name="Scott B."/>
            <person name="Cox M.P."/>
        </authorList>
    </citation>
    <scope>NUCLEOTIDE SEQUENCE [LARGE SCALE GENOMIC DNA]</scope>
    <source>
        <strain evidence="2 3">Fl1</strain>
    </source>
</reference>
<feature type="compositionally biased region" description="Basic and acidic residues" evidence="1">
    <location>
        <begin position="218"/>
        <end position="229"/>
    </location>
</feature>
<proteinExistence type="predicted"/>
<feature type="region of interest" description="Disordered" evidence="1">
    <location>
        <begin position="395"/>
        <end position="440"/>
    </location>
</feature>
<gene>
    <name evidence="2" type="ORF">C2857_004703</name>
</gene>
<name>A0A7S9PS41_EPIFF</name>
<accession>A0A7S9PS41</accession>
<protein>
    <submittedName>
        <fullName evidence="2">Uncharacterized protein</fullName>
    </submittedName>
</protein>
<dbReference type="Proteomes" id="UP000594364">
    <property type="component" value="Chromosome 1"/>
</dbReference>
<evidence type="ECO:0000313" key="3">
    <source>
        <dbReference type="Proteomes" id="UP000594364"/>
    </source>
</evidence>
<feature type="compositionally biased region" description="Low complexity" evidence="1">
    <location>
        <begin position="428"/>
        <end position="440"/>
    </location>
</feature>
<feature type="region of interest" description="Disordered" evidence="1">
    <location>
        <begin position="176"/>
        <end position="296"/>
    </location>
</feature>